<keyword evidence="1 4" id="KW-0808">Transferase</keyword>
<dbReference type="GO" id="GO:0016747">
    <property type="term" value="F:acyltransferase activity, transferring groups other than amino-acyl groups"/>
    <property type="evidence" value="ECO:0007669"/>
    <property type="project" value="InterPro"/>
</dbReference>
<evidence type="ECO:0000256" key="2">
    <source>
        <dbReference type="ARBA" id="ARBA00023315"/>
    </source>
</evidence>
<accession>A0A3A3EPH5</accession>
<dbReference type="InterPro" id="IPR000182">
    <property type="entry name" value="GNAT_dom"/>
</dbReference>
<name>A0A3A3EPH5_9GAMM</name>
<dbReference type="Gene3D" id="3.40.630.30">
    <property type="match status" value="1"/>
</dbReference>
<dbReference type="PANTHER" id="PTHR43072">
    <property type="entry name" value="N-ACETYLTRANSFERASE"/>
    <property type="match status" value="1"/>
</dbReference>
<dbReference type="NCBIfam" id="NF040504">
    <property type="entry name" value="resist_ArsN1b"/>
    <property type="match status" value="1"/>
</dbReference>
<dbReference type="Proteomes" id="UP000265938">
    <property type="component" value="Unassembled WGS sequence"/>
</dbReference>
<dbReference type="PANTHER" id="PTHR43072:SF23">
    <property type="entry name" value="UPF0039 PROTEIN C11D3.02C"/>
    <property type="match status" value="1"/>
</dbReference>
<keyword evidence="2" id="KW-0012">Acyltransferase</keyword>
<dbReference type="Pfam" id="PF13420">
    <property type="entry name" value="Acetyltransf_4"/>
    <property type="match status" value="1"/>
</dbReference>
<gene>
    <name evidence="4" type="ORF">D4741_11630</name>
</gene>
<reference evidence="4 5" key="1">
    <citation type="submission" date="2018-09" db="EMBL/GenBank/DDBJ databases">
        <title>Identification of marine bacteria producing industrial enzymes.</title>
        <authorList>
            <person name="Cheng T.H."/>
            <person name="Saidin J."/>
            <person name="Muhd D.D."/>
            <person name="Isa M.N.M."/>
            <person name="Bakar M.F.A."/>
            <person name="Ismail N."/>
        </authorList>
    </citation>
    <scope>NUCLEOTIDE SEQUENCE [LARGE SCALE GENOMIC DNA]</scope>
    <source>
        <strain evidence="4 5">MNAD 1.6</strain>
    </source>
</reference>
<dbReference type="RefSeq" id="WP_119853083.1">
    <property type="nucleotide sequence ID" value="NZ_QYSE01000002.1"/>
</dbReference>
<sequence>MIRNVRIEDSDAIAAIYNHYVVNSTVTFEVEAITGTEIAKRIQANLDADLPWLIAEAEGNVIGYCYATPWKARKAYQHSVEISVYLDADSHTKGIGSQLYAALFSQLKTQNVHAVMAGIALPNEASIALHEKHNMQKVAHFKQVGKKFGQWIDVAYWQVIL</sequence>
<dbReference type="InterPro" id="IPR016181">
    <property type="entry name" value="Acyl_CoA_acyltransferase"/>
</dbReference>
<evidence type="ECO:0000313" key="5">
    <source>
        <dbReference type="Proteomes" id="UP000265938"/>
    </source>
</evidence>
<dbReference type="EMBL" id="QYSE01000002">
    <property type="protein sequence ID" value="RJF35616.1"/>
    <property type="molecule type" value="Genomic_DNA"/>
</dbReference>
<dbReference type="PROSITE" id="PS51186">
    <property type="entry name" value="GNAT"/>
    <property type="match status" value="1"/>
</dbReference>
<dbReference type="SUPFAM" id="SSF55729">
    <property type="entry name" value="Acyl-CoA N-acyltransferases (Nat)"/>
    <property type="match status" value="1"/>
</dbReference>
<proteinExistence type="predicted"/>
<protein>
    <submittedName>
        <fullName evidence="4">N-acetyltransferase family protein</fullName>
    </submittedName>
</protein>
<dbReference type="CDD" id="cd04301">
    <property type="entry name" value="NAT_SF"/>
    <property type="match status" value="1"/>
</dbReference>
<organism evidence="4 5">
    <name type="scientific">Pseudoalteromonas gelatinilytica</name>
    <dbReference type="NCBI Taxonomy" id="1703256"/>
    <lineage>
        <taxon>Bacteria</taxon>
        <taxon>Pseudomonadati</taxon>
        <taxon>Pseudomonadota</taxon>
        <taxon>Gammaproteobacteria</taxon>
        <taxon>Alteromonadales</taxon>
        <taxon>Pseudoalteromonadaceae</taxon>
        <taxon>Pseudoalteromonas</taxon>
    </lineage>
</organism>
<dbReference type="AlphaFoldDB" id="A0A3A3EPH5"/>
<comment type="caution">
    <text evidence="4">The sequence shown here is derived from an EMBL/GenBank/DDBJ whole genome shotgun (WGS) entry which is preliminary data.</text>
</comment>
<evidence type="ECO:0000259" key="3">
    <source>
        <dbReference type="PROSITE" id="PS51186"/>
    </source>
</evidence>
<feature type="domain" description="N-acetyltransferase" evidence="3">
    <location>
        <begin position="1"/>
        <end position="161"/>
    </location>
</feature>
<evidence type="ECO:0000313" key="4">
    <source>
        <dbReference type="EMBL" id="RJF35616.1"/>
    </source>
</evidence>
<evidence type="ECO:0000256" key="1">
    <source>
        <dbReference type="ARBA" id="ARBA00022679"/>
    </source>
</evidence>